<feature type="transmembrane region" description="Helical" evidence="1">
    <location>
        <begin position="181"/>
        <end position="198"/>
    </location>
</feature>
<reference evidence="3" key="1">
    <citation type="submission" date="2017-06" db="EMBL/GenBank/DDBJ databases">
        <title>Whole genome sequence of Laribacter hongkongensis LHGZ1.</title>
        <authorList>
            <person name="Chen D."/>
            <person name="Wu H."/>
            <person name="Chen J."/>
        </authorList>
    </citation>
    <scope>NUCLEOTIDE SEQUENCE [LARGE SCALE GENOMIC DNA]</scope>
    <source>
        <strain evidence="3">LHGZ1</strain>
    </source>
</reference>
<dbReference type="RefSeq" id="WP_088860725.1">
    <property type="nucleotide sequence ID" value="NZ_CP022115.1"/>
</dbReference>
<feature type="transmembrane region" description="Helical" evidence="1">
    <location>
        <begin position="293"/>
        <end position="317"/>
    </location>
</feature>
<feature type="transmembrane region" description="Helical" evidence="1">
    <location>
        <begin position="243"/>
        <end position="272"/>
    </location>
</feature>
<evidence type="ECO:0000313" key="3">
    <source>
        <dbReference type="Proteomes" id="UP000197424"/>
    </source>
</evidence>
<feature type="transmembrane region" description="Helical" evidence="1">
    <location>
        <begin position="121"/>
        <end position="144"/>
    </location>
</feature>
<feature type="transmembrane region" description="Helical" evidence="1">
    <location>
        <begin position="54"/>
        <end position="74"/>
    </location>
</feature>
<feature type="transmembrane region" description="Helical" evidence="1">
    <location>
        <begin position="205"/>
        <end position="223"/>
    </location>
</feature>
<dbReference type="AlphaFoldDB" id="A0A248LI28"/>
<dbReference type="OrthoDB" id="3320984at2"/>
<keyword evidence="1" id="KW-1133">Transmembrane helix</keyword>
<evidence type="ECO:0000256" key="1">
    <source>
        <dbReference type="SAM" id="Phobius"/>
    </source>
</evidence>
<dbReference type="EMBL" id="CP022115">
    <property type="protein sequence ID" value="ASJ24408.1"/>
    <property type="molecule type" value="Genomic_DNA"/>
</dbReference>
<organism evidence="2 3">
    <name type="scientific">Laribacter hongkongensis</name>
    <dbReference type="NCBI Taxonomy" id="168471"/>
    <lineage>
        <taxon>Bacteria</taxon>
        <taxon>Pseudomonadati</taxon>
        <taxon>Pseudomonadota</taxon>
        <taxon>Betaproteobacteria</taxon>
        <taxon>Neisseriales</taxon>
        <taxon>Aquaspirillaceae</taxon>
        <taxon>Laribacter</taxon>
    </lineage>
</organism>
<name>A0A248LI28_9NEIS</name>
<feature type="transmembrane region" description="Helical" evidence="1">
    <location>
        <begin position="483"/>
        <end position="504"/>
    </location>
</feature>
<proteinExistence type="predicted"/>
<dbReference type="Proteomes" id="UP000197424">
    <property type="component" value="Chromosome"/>
</dbReference>
<evidence type="ECO:0000313" key="2">
    <source>
        <dbReference type="EMBL" id="ASJ24408.1"/>
    </source>
</evidence>
<keyword evidence="1" id="KW-0812">Transmembrane</keyword>
<sequence>MNSTTQTTAPCGNGPRLWTRGDLDGFFGLFSNSLANTLTAVFLLSVVLALPGDIVWQGIVPGFGVTLAFGNLFLAWQAWKLGKKEGRDSVTALPYGLSVPHYFIVTFAIMMPLIAKTGDARLAWGVAMAWTFVHGIVVAIGAFIGDWLRKVTPRAAMLGTLAGMAVSYIALTPSFRVYDAAWLGLICFGILLFGWLANIKMPLRLPAGLLAIIIGTILGWVTGYMKVDPLIAATETVGFNLPLIHLDVLMLGFANVGPYVVSAIPLAVYLFMETLMNVESAEVAGDKYSARSICLGAAGGTLVGALFGSVVPTLVYIGHPGWKQAGGRIGYSWATGVAMLALCTFGMINILLNIIPIVAILPILMYIAMLILSQAFRETPKVHAPAVAIALIPWLADWVKVTIDNTLNAAGTSVATLGADKLAASGVFYDGMAVLGASAILVAMMLAAIVARVIDRNYLHAAVFALLAAVMSFFGVIHSTGFGIGMATGPAIGYLVIAAGCFLFHVTRGSQPSPSDDAP</sequence>
<protein>
    <submittedName>
        <fullName evidence="2">Xanthine/uracil/vitamin C permease</fullName>
    </submittedName>
</protein>
<feature type="transmembrane region" description="Helical" evidence="1">
    <location>
        <begin position="156"/>
        <end position="175"/>
    </location>
</feature>
<feature type="transmembrane region" description="Helical" evidence="1">
    <location>
        <begin position="431"/>
        <end position="451"/>
    </location>
</feature>
<accession>A0A248LI28</accession>
<gene>
    <name evidence="2" type="ORF">LHGZ1_1577</name>
</gene>
<feature type="transmembrane region" description="Helical" evidence="1">
    <location>
        <begin position="95"/>
        <end position="115"/>
    </location>
</feature>
<dbReference type="PANTHER" id="PTHR31610">
    <property type="entry name" value="SLR0360 PROTEIN"/>
    <property type="match status" value="1"/>
</dbReference>
<feature type="transmembrane region" description="Helical" evidence="1">
    <location>
        <begin position="26"/>
        <end position="48"/>
    </location>
</feature>
<keyword evidence="1" id="KW-0472">Membrane</keyword>
<dbReference type="PANTHER" id="PTHR31610:SF0">
    <property type="entry name" value="SLC26A_SULP TRANSPORTER DOMAIN-CONTAINING PROTEIN"/>
    <property type="match status" value="1"/>
</dbReference>
<feature type="transmembrane region" description="Helical" evidence="1">
    <location>
        <begin position="355"/>
        <end position="376"/>
    </location>
</feature>
<feature type="transmembrane region" description="Helical" evidence="1">
    <location>
        <begin position="458"/>
        <end position="477"/>
    </location>
</feature>
<feature type="transmembrane region" description="Helical" evidence="1">
    <location>
        <begin position="329"/>
        <end position="348"/>
    </location>
</feature>